<evidence type="ECO:0000313" key="3">
    <source>
        <dbReference type="EMBL" id="NJW55245.1"/>
    </source>
</evidence>
<keyword evidence="4" id="KW-1185">Reference proteome</keyword>
<dbReference type="InterPro" id="IPR050282">
    <property type="entry name" value="Cycloisomerase_2"/>
</dbReference>
<evidence type="ECO:0000256" key="1">
    <source>
        <dbReference type="ARBA" id="ARBA00005564"/>
    </source>
</evidence>
<protein>
    <submittedName>
        <fullName evidence="3">Lactonase family protein</fullName>
    </submittedName>
</protein>
<sequence length="127" mass="13821">VTAFEVLQNGGLGILQHISTLPGEYSGKNSTADLHLHPSGRFLYVSNRGHNSIAAFKVENDGRLTASGYFPTRGETPRNFALSPSGEHLYVANQDTNSIVLFEINKSTGNLVQKTKAYEVKTPVCLE</sequence>
<proteinExistence type="inferred from homology"/>
<dbReference type="Pfam" id="PF10282">
    <property type="entry name" value="Lactonase"/>
    <property type="match status" value="1"/>
</dbReference>
<gene>
    <name evidence="3" type="ORF">HC175_20225</name>
</gene>
<accession>A0ABX1D4H2</accession>
<dbReference type="PANTHER" id="PTHR30344">
    <property type="entry name" value="6-PHOSPHOGLUCONOLACTONASE-RELATED"/>
    <property type="match status" value="1"/>
</dbReference>
<dbReference type="RefSeq" id="WP_168139850.1">
    <property type="nucleotide sequence ID" value="NZ_JAAVJR010000955.1"/>
</dbReference>
<comment type="caution">
    <text evidence="3">The sequence shown here is derived from an EMBL/GenBank/DDBJ whole genome shotgun (WGS) entry which is preliminary data.</text>
</comment>
<name>A0ABX1D4H2_9FLAO</name>
<evidence type="ECO:0000313" key="4">
    <source>
        <dbReference type="Proteomes" id="UP000703674"/>
    </source>
</evidence>
<evidence type="ECO:0000256" key="2">
    <source>
        <dbReference type="ARBA" id="ARBA00022526"/>
    </source>
</evidence>
<organism evidence="3 4">
    <name type="scientific">Salinimicrobium oceani</name>
    <dbReference type="NCBI Taxonomy" id="2722702"/>
    <lineage>
        <taxon>Bacteria</taxon>
        <taxon>Pseudomonadati</taxon>
        <taxon>Bacteroidota</taxon>
        <taxon>Flavobacteriia</taxon>
        <taxon>Flavobacteriales</taxon>
        <taxon>Flavobacteriaceae</taxon>
        <taxon>Salinimicrobium</taxon>
    </lineage>
</organism>
<feature type="non-terminal residue" evidence="3">
    <location>
        <position position="127"/>
    </location>
</feature>
<dbReference type="Proteomes" id="UP000703674">
    <property type="component" value="Unassembled WGS sequence"/>
</dbReference>
<dbReference type="InterPro" id="IPR019405">
    <property type="entry name" value="Lactonase_7-beta_prop"/>
</dbReference>
<dbReference type="Gene3D" id="2.130.10.10">
    <property type="entry name" value="YVTN repeat-like/Quinoprotein amine dehydrogenase"/>
    <property type="match status" value="1"/>
</dbReference>
<feature type="non-terminal residue" evidence="3">
    <location>
        <position position="1"/>
    </location>
</feature>
<comment type="similarity">
    <text evidence="1">Belongs to the cycloisomerase 2 family.</text>
</comment>
<keyword evidence="2" id="KW-0119">Carbohydrate metabolism</keyword>
<dbReference type="PANTHER" id="PTHR30344:SF1">
    <property type="entry name" value="6-PHOSPHOGLUCONOLACTONASE"/>
    <property type="match status" value="1"/>
</dbReference>
<keyword evidence="2" id="KW-0313">Glucose metabolism</keyword>
<dbReference type="InterPro" id="IPR011048">
    <property type="entry name" value="Haem_d1_sf"/>
</dbReference>
<reference evidence="3 4" key="1">
    <citation type="submission" date="2020-03" db="EMBL/GenBank/DDBJ databases">
        <title>Salinimicrobium sp. nov, isolated from SCS.</title>
        <authorList>
            <person name="Cao W.R."/>
        </authorList>
    </citation>
    <scope>NUCLEOTIDE SEQUENCE [LARGE SCALE GENOMIC DNA]</scope>
    <source>
        <strain evidence="4">J15B91</strain>
    </source>
</reference>
<dbReference type="InterPro" id="IPR015943">
    <property type="entry name" value="WD40/YVTN_repeat-like_dom_sf"/>
</dbReference>
<dbReference type="EMBL" id="JAAVJR010000955">
    <property type="protein sequence ID" value="NJW55245.1"/>
    <property type="molecule type" value="Genomic_DNA"/>
</dbReference>
<dbReference type="SUPFAM" id="SSF51004">
    <property type="entry name" value="C-terminal (heme d1) domain of cytochrome cd1-nitrite reductase"/>
    <property type="match status" value="1"/>
</dbReference>